<dbReference type="EMBL" id="CAFBOM010000055">
    <property type="protein sequence ID" value="CAB4980605.1"/>
    <property type="molecule type" value="Genomic_DNA"/>
</dbReference>
<evidence type="ECO:0000313" key="1">
    <source>
        <dbReference type="EMBL" id="CAB4980605.1"/>
    </source>
</evidence>
<dbReference type="AlphaFoldDB" id="A0A6J7ML60"/>
<proteinExistence type="predicted"/>
<reference evidence="1" key="1">
    <citation type="submission" date="2020-05" db="EMBL/GenBank/DDBJ databases">
        <authorList>
            <person name="Chiriac C."/>
            <person name="Salcher M."/>
            <person name="Ghai R."/>
            <person name="Kavagutti S V."/>
        </authorList>
    </citation>
    <scope>NUCLEOTIDE SEQUENCE</scope>
</reference>
<organism evidence="1">
    <name type="scientific">freshwater metagenome</name>
    <dbReference type="NCBI Taxonomy" id="449393"/>
    <lineage>
        <taxon>unclassified sequences</taxon>
        <taxon>metagenomes</taxon>
        <taxon>ecological metagenomes</taxon>
    </lineage>
</organism>
<accession>A0A6J7ML60</accession>
<sequence>MQANVLEVQHDRLDAGLGVDEVDIVVQVETRGHEHCEEVLDALAGRYRIVSQSIDR</sequence>
<gene>
    <name evidence="1" type="ORF">UFOPK3957_00455</name>
</gene>
<protein>
    <submittedName>
        <fullName evidence="1">Unannotated protein</fullName>
    </submittedName>
</protein>
<name>A0A6J7ML60_9ZZZZ</name>